<name>A0A0F5HMK0_BACTR</name>
<evidence type="ECO:0008006" key="3">
    <source>
        <dbReference type="Google" id="ProtNLM"/>
    </source>
</evidence>
<reference evidence="1" key="1">
    <citation type="submission" date="2015-02" db="EMBL/GenBank/DDBJ databases">
        <title>Genome Assembly of Bacillaceae bacterium MTCC 8252.</title>
        <authorList>
            <person name="Verma A."/>
            <person name="Khatri I."/>
            <person name="Mual P."/>
            <person name="Subramanian S."/>
            <person name="Krishnamurthi S."/>
        </authorList>
    </citation>
    <scope>NUCLEOTIDE SEQUENCE [LARGE SCALE GENOMIC DNA]</scope>
    <source>
        <strain evidence="1">MTCC 8252</strain>
    </source>
</reference>
<evidence type="ECO:0000313" key="1">
    <source>
        <dbReference type="EMBL" id="KKB34270.1"/>
    </source>
</evidence>
<accession>A0A0F5HKQ4</accession>
<sequence>MVYLFLGVVVGALGVSICKVMRKGRLLSNRYTPFDDIMKGKSEKDSRFRGKHK</sequence>
<accession>A0A0F5HMK0</accession>
<comment type="caution">
    <text evidence="1">The sequence shown here is derived from an EMBL/GenBank/DDBJ whole genome shotgun (WGS) entry which is preliminary data.</text>
</comment>
<evidence type="ECO:0000313" key="2">
    <source>
        <dbReference type="Proteomes" id="UP000031563"/>
    </source>
</evidence>
<organism evidence="1 2">
    <name type="scientific">Bacillus thermotolerans</name>
    <name type="common">Quasibacillus thermotolerans</name>
    <dbReference type="NCBI Taxonomy" id="1221996"/>
    <lineage>
        <taxon>Bacteria</taxon>
        <taxon>Bacillati</taxon>
        <taxon>Bacillota</taxon>
        <taxon>Bacilli</taxon>
        <taxon>Bacillales</taxon>
        <taxon>Bacillaceae</taxon>
        <taxon>Bacillus</taxon>
    </lineage>
</organism>
<dbReference type="EMBL" id="JWIR02000087">
    <property type="protein sequence ID" value="KKB34270.1"/>
    <property type="molecule type" value="Genomic_DNA"/>
</dbReference>
<dbReference type="STRING" id="1221996.QY95_04012"/>
<protein>
    <recommendedName>
        <fullName evidence="3">DUF3951 domain-containing protein</fullName>
    </recommendedName>
</protein>
<proteinExistence type="predicted"/>
<dbReference type="Proteomes" id="UP000031563">
    <property type="component" value="Unassembled WGS sequence"/>
</dbReference>
<keyword evidence="2" id="KW-1185">Reference proteome</keyword>
<gene>
    <name evidence="1" type="ORF">QY95_04012</name>
</gene>
<dbReference type="AlphaFoldDB" id="A0A0F5HMK0"/>